<evidence type="ECO:0000256" key="1">
    <source>
        <dbReference type="ARBA" id="ARBA00005417"/>
    </source>
</evidence>
<reference evidence="7" key="1">
    <citation type="journal article" date="2019" name="Int. J. Syst. Evol. Microbiol.">
        <title>The Global Catalogue of Microorganisms (GCM) 10K type strain sequencing project: providing services to taxonomists for standard genome sequencing and annotation.</title>
        <authorList>
            <consortium name="The Broad Institute Genomics Platform"/>
            <consortium name="The Broad Institute Genome Sequencing Center for Infectious Disease"/>
            <person name="Wu L."/>
            <person name="Ma J."/>
        </authorList>
    </citation>
    <scope>NUCLEOTIDE SEQUENCE [LARGE SCALE GENOMIC DNA]</scope>
    <source>
        <strain evidence="7">CCUG 61697</strain>
    </source>
</reference>
<dbReference type="Pfam" id="PF00005">
    <property type="entry name" value="ABC_tran"/>
    <property type="match status" value="1"/>
</dbReference>
<keyword evidence="4 6" id="KW-0067">ATP-binding</keyword>
<proteinExistence type="inferred from homology"/>
<comment type="similarity">
    <text evidence="1">Belongs to the ABC transporter superfamily.</text>
</comment>
<dbReference type="PANTHER" id="PTHR45772:SF8">
    <property type="entry name" value="HIGH-AFFINITY BRANCHED-CHAIN AMINO ACID TRANSPORT ATP-BINDING PROTEIN"/>
    <property type="match status" value="1"/>
</dbReference>
<sequence length="240" mass="25539">MNDFSIMKTEKLTMRFGSVVAVDGVDFSIREGELRCLIGPNGAGKSTFFKLLTGQLVPSSGTVRFKKRPISGRSVAEIANAGIGIKTQVPSVFDKLSVAAGIELAAARKLPSELAKKRTEEVLERVGITALAKSHVGELAHGQRQLVELAMVVAPAPDLILLDEPAAGMTGSEVEHIGELIVELARSSAVVVVEHDMEFIQRIAQSVTVFNQGAILTEGPVEKVLADPRVQDVYLGKAAA</sequence>
<organism evidence="6 7">
    <name type="scientific">Methyloligella solikamskensis</name>
    <dbReference type="NCBI Taxonomy" id="1177756"/>
    <lineage>
        <taxon>Bacteria</taxon>
        <taxon>Pseudomonadati</taxon>
        <taxon>Pseudomonadota</taxon>
        <taxon>Alphaproteobacteria</taxon>
        <taxon>Hyphomicrobiales</taxon>
        <taxon>Hyphomicrobiaceae</taxon>
        <taxon>Methyloligella</taxon>
    </lineage>
</organism>
<dbReference type="PROSITE" id="PS00211">
    <property type="entry name" value="ABC_TRANSPORTER_1"/>
    <property type="match status" value="1"/>
</dbReference>
<protein>
    <submittedName>
        <fullName evidence="6">ATP-binding cassette domain-containing protein</fullName>
    </submittedName>
</protein>
<dbReference type="InterPro" id="IPR032823">
    <property type="entry name" value="BCA_ABC_TP_C"/>
</dbReference>
<dbReference type="InterPro" id="IPR017871">
    <property type="entry name" value="ABC_transporter-like_CS"/>
</dbReference>
<keyword evidence="3" id="KW-0547">Nucleotide-binding</keyword>
<dbReference type="InterPro" id="IPR003593">
    <property type="entry name" value="AAA+_ATPase"/>
</dbReference>
<dbReference type="CDD" id="cd03219">
    <property type="entry name" value="ABC_Mj1267_LivG_branched"/>
    <property type="match status" value="1"/>
</dbReference>
<name>A0ABW3J8Y4_9HYPH</name>
<dbReference type="SUPFAM" id="SSF52540">
    <property type="entry name" value="P-loop containing nucleoside triphosphate hydrolases"/>
    <property type="match status" value="1"/>
</dbReference>
<dbReference type="InterPro" id="IPR051120">
    <property type="entry name" value="ABC_AA/LPS_Transport"/>
</dbReference>
<dbReference type="InterPro" id="IPR003439">
    <property type="entry name" value="ABC_transporter-like_ATP-bd"/>
</dbReference>
<accession>A0ABW3J8Y4</accession>
<dbReference type="SMART" id="SM00382">
    <property type="entry name" value="AAA"/>
    <property type="match status" value="1"/>
</dbReference>
<dbReference type="PANTHER" id="PTHR45772">
    <property type="entry name" value="CONSERVED COMPONENT OF ABC TRANSPORTER FOR NATURAL AMINO ACIDS-RELATED"/>
    <property type="match status" value="1"/>
</dbReference>
<dbReference type="Pfam" id="PF12399">
    <property type="entry name" value="BCA_ABC_TP_C"/>
    <property type="match status" value="1"/>
</dbReference>
<dbReference type="PROSITE" id="PS50893">
    <property type="entry name" value="ABC_TRANSPORTER_2"/>
    <property type="match status" value="1"/>
</dbReference>
<dbReference type="RefSeq" id="WP_379085940.1">
    <property type="nucleotide sequence ID" value="NZ_JBHTJO010000001.1"/>
</dbReference>
<dbReference type="GO" id="GO:0005524">
    <property type="term" value="F:ATP binding"/>
    <property type="evidence" value="ECO:0007669"/>
    <property type="project" value="UniProtKB-KW"/>
</dbReference>
<gene>
    <name evidence="6" type="ORF">ACFQ2F_03850</name>
</gene>
<dbReference type="Proteomes" id="UP001597102">
    <property type="component" value="Unassembled WGS sequence"/>
</dbReference>
<evidence type="ECO:0000259" key="5">
    <source>
        <dbReference type="PROSITE" id="PS50893"/>
    </source>
</evidence>
<feature type="domain" description="ABC transporter" evidence="5">
    <location>
        <begin position="7"/>
        <end position="237"/>
    </location>
</feature>
<evidence type="ECO:0000313" key="7">
    <source>
        <dbReference type="Proteomes" id="UP001597102"/>
    </source>
</evidence>
<evidence type="ECO:0000313" key="6">
    <source>
        <dbReference type="EMBL" id="MFD0986223.1"/>
    </source>
</evidence>
<keyword evidence="7" id="KW-1185">Reference proteome</keyword>
<evidence type="ECO:0000256" key="2">
    <source>
        <dbReference type="ARBA" id="ARBA00022448"/>
    </source>
</evidence>
<dbReference type="InterPro" id="IPR027417">
    <property type="entry name" value="P-loop_NTPase"/>
</dbReference>
<comment type="caution">
    <text evidence="6">The sequence shown here is derived from an EMBL/GenBank/DDBJ whole genome shotgun (WGS) entry which is preliminary data.</text>
</comment>
<evidence type="ECO:0000256" key="3">
    <source>
        <dbReference type="ARBA" id="ARBA00022741"/>
    </source>
</evidence>
<evidence type="ECO:0000256" key="4">
    <source>
        <dbReference type="ARBA" id="ARBA00022840"/>
    </source>
</evidence>
<dbReference type="EMBL" id="JBHTJO010000001">
    <property type="protein sequence ID" value="MFD0986223.1"/>
    <property type="molecule type" value="Genomic_DNA"/>
</dbReference>
<keyword evidence="2" id="KW-0813">Transport</keyword>
<dbReference type="Gene3D" id="3.40.50.300">
    <property type="entry name" value="P-loop containing nucleotide triphosphate hydrolases"/>
    <property type="match status" value="1"/>
</dbReference>